<reference evidence="1" key="1">
    <citation type="submission" date="2020-11" db="EMBL/GenBank/DDBJ databases">
        <title>Enhanced detection system for hospital associated transmission using whole genome sequencing surveillance.</title>
        <authorList>
            <person name="Harrison L.H."/>
            <person name="Van Tyne D."/>
            <person name="Marsh J.W."/>
            <person name="Griffith M.P."/>
            <person name="Snyder D.J."/>
            <person name="Cooper V.S."/>
            <person name="Mustapha M."/>
        </authorList>
    </citation>
    <scope>NUCLEOTIDE SEQUENCE</scope>
    <source>
        <strain evidence="1">PR00070</strain>
    </source>
</reference>
<dbReference type="RefSeq" id="WP_196563908.1">
    <property type="nucleotide sequence ID" value="NZ_JADSJR010000024.1"/>
</dbReference>
<name>A0A8I1BRB0_9GAMM</name>
<organism evidence="1 2">
    <name type="scientific">Proteus terrae subsp. cibarius</name>
    <dbReference type="NCBI Taxonomy" id="626774"/>
    <lineage>
        <taxon>Bacteria</taxon>
        <taxon>Pseudomonadati</taxon>
        <taxon>Pseudomonadota</taxon>
        <taxon>Gammaproteobacteria</taxon>
        <taxon>Enterobacterales</taxon>
        <taxon>Morganellaceae</taxon>
        <taxon>Proteus</taxon>
    </lineage>
</organism>
<protein>
    <submittedName>
        <fullName evidence="1">Uncharacterized protein</fullName>
    </submittedName>
</protein>
<dbReference type="AlphaFoldDB" id="A0A8I1BRB0"/>
<accession>A0A8I1BRB0</accession>
<comment type="caution">
    <text evidence="1">The sequence shown here is derived from an EMBL/GenBank/DDBJ whole genome shotgun (WGS) entry which is preliminary data.</text>
</comment>
<evidence type="ECO:0000313" key="2">
    <source>
        <dbReference type="Proteomes" id="UP000612266"/>
    </source>
</evidence>
<sequence>MDIEKSPFPWFLDDDEIKDAENELVADVGFTYESDAHIIAAAPELLEALIEMQRNGRKQGWDDKYESSMEKTRLAIAKALGQQ</sequence>
<dbReference type="EMBL" id="JADSJR010000024">
    <property type="protein sequence ID" value="MBG2915739.1"/>
    <property type="molecule type" value="Genomic_DNA"/>
</dbReference>
<dbReference type="Proteomes" id="UP000612266">
    <property type="component" value="Unassembled WGS sequence"/>
</dbReference>
<proteinExistence type="predicted"/>
<evidence type="ECO:0000313" key="1">
    <source>
        <dbReference type="EMBL" id="MBG2915739.1"/>
    </source>
</evidence>
<gene>
    <name evidence="1" type="ORF">I4901_15330</name>
</gene>